<dbReference type="RefSeq" id="WP_107941316.1">
    <property type="nucleotide sequence ID" value="NZ_QANS01000006.1"/>
</dbReference>
<evidence type="ECO:0000313" key="1">
    <source>
        <dbReference type="EMBL" id="PTU30371.1"/>
    </source>
</evidence>
<dbReference type="AlphaFoldDB" id="A0A2T5MCT2"/>
<dbReference type="OrthoDB" id="8234880at2"/>
<sequence>MAAALFLAVAPYAYGNTNCGTLDKQARQSGTLILGAESGRIAVGKGRAQFYSAPSKGCKEAGIFVVPGNTLNAYVEHGGFTSVMFINPKNNSEATGWVESIRLKETGYGIAPSQ</sequence>
<dbReference type="EMBL" id="QANS01000006">
    <property type="protein sequence ID" value="PTU30371.1"/>
    <property type="molecule type" value="Genomic_DNA"/>
</dbReference>
<comment type="caution">
    <text evidence="1">The sequence shown here is derived from an EMBL/GenBank/DDBJ whole genome shotgun (WGS) entry which is preliminary data.</text>
</comment>
<name>A0A2T5MCT2_9GAMM</name>
<gene>
    <name evidence="1" type="ORF">CJD38_15635</name>
</gene>
<protein>
    <submittedName>
        <fullName evidence="1">Uncharacterized protein</fullName>
    </submittedName>
</protein>
<organism evidence="1 2">
    <name type="scientific">Stenotrophobium rhamnosiphilum</name>
    <dbReference type="NCBI Taxonomy" id="2029166"/>
    <lineage>
        <taxon>Bacteria</taxon>
        <taxon>Pseudomonadati</taxon>
        <taxon>Pseudomonadota</taxon>
        <taxon>Gammaproteobacteria</taxon>
        <taxon>Nevskiales</taxon>
        <taxon>Nevskiaceae</taxon>
        <taxon>Stenotrophobium</taxon>
    </lineage>
</organism>
<proteinExistence type="predicted"/>
<accession>A0A2T5MCT2</accession>
<keyword evidence="2" id="KW-1185">Reference proteome</keyword>
<reference evidence="1 2" key="1">
    <citation type="submission" date="2018-04" db="EMBL/GenBank/DDBJ databases">
        <title>Novel species isolated from glacier.</title>
        <authorList>
            <person name="Liu Q."/>
            <person name="Xin Y.-H."/>
        </authorList>
    </citation>
    <scope>NUCLEOTIDE SEQUENCE [LARGE SCALE GENOMIC DNA]</scope>
    <source>
        <strain evidence="1 2">GT1R17</strain>
    </source>
</reference>
<evidence type="ECO:0000313" key="2">
    <source>
        <dbReference type="Proteomes" id="UP000244248"/>
    </source>
</evidence>
<dbReference type="Proteomes" id="UP000244248">
    <property type="component" value="Unassembled WGS sequence"/>
</dbReference>